<comment type="caution">
    <text evidence="1">The sequence shown here is derived from an EMBL/GenBank/DDBJ whole genome shotgun (WGS) entry which is preliminary data.</text>
</comment>
<accession>A0A8J8NWQ9</accession>
<name>A0A8J8NWQ9_HALGN</name>
<gene>
    <name evidence="1" type="ORF">FGO68_gene6413</name>
</gene>
<evidence type="ECO:0000313" key="2">
    <source>
        <dbReference type="Proteomes" id="UP000785679"/>
    </source>
</evidence>
<protein>
    <submittedName>
        <fullName evidence="1">Uncharacterized protein</fullName>
    </submittedName>
</protein>
<dbReference type="AlphaFoldDB" id="A0A8J8NWQ9"/>
<sequence>MSLVVREIGLCYNKQFLILPLFTGDENLLRRLYLVPRVSLLYLDLLWRDLVSSLNRLLGTATQGCAPCATAHDVYVILL</sequence>
<organism evidence="1 2">
    <name type="scientific">Halteria grandinella</name>
    <dbReference type="NCBI Taxonomy" id="5974"/>
    <lineage>
        <taxon>Eukaryota</taxon>
        <taxon>Sar</taxon>
        <taxon>Alveolata</taxon>
        <taxon>Ciliophora</taxon>
        <taxon>Intramacronucleata</taxon>
        <taxon>Spirotrichea</taxon>
        <taxon>Stichotrichia</taxon>
        <taxon>Sporadotrichida</taxon>
        <taxon>Halteriidae</taxon>
        <taxon>Halteria</taxon>
    </lineage>
</organism>
<dbReference type="Proteomes" id="UP000785679">
    <property type="component" value="Unassembled WGS sequence"/>
</dbReference>
<reference evidence="1" key="1">
    <citation type="submission" date="2019-06" db="EMBL/GenBank/DDBJ databases">
        <authorList>
            <person name="Zheng W."/>
        </authorList>
    </citation>
    <scope>NUCLEOTIDE SEQUENCE</scope>
    <source>
        <strain evidence="1">QDHG01</strain>
    </source>
</reference>
<dbReference type="EMBL" id="RRYP01004291">
    <property type="protein sequence ID" value="TNV82988.1"/>
    <property type="molecule type" value="Genomic_DNA"/>
</dbReference>
<evidence type="ECO:0000313" key="1">
    <source>
        <dbReference type="EMBL" id="TNV82988.1"/>
    </source>
</evidence>
<keyword evidence="2" id="KW-1185">Reference proteome</keyword>
<proteinExistence type="predicted"/>